<dbReference type="Proteomes" id="UP001218188">
    <property type="component" value="Unassembled WGS sequence"/>
</dbReference>
<proteinExistence type="predicted"/>
<reference evidence="2" key="1">
    <citation type="submission" date="2023-03" db="EMBL/GenBank/DDBJ databases">
        <title>Massive genome expansion in bonnet fungi (Mycena s.s.) driven by repeated elements and novel gene families across ecological guilds.</title>
        <authorList>
            <consortium name="Lawrence Berkeley National Laboratory"/>
            <person name="Harder C.B."/>
            <person name="Miyauchi S."/>
            <person name="Viragh M."/>
            <person name="Kuo A."/>
            <person name="Thoen E."/>
            <person name="Andreopoulos B."/>
            <person name="Lu D."/>
            <person name="Skrede I."/>
            <person name="Drula E."/>
            <person name="Henrissat B."/>
            <person name="Morin E."/>
            <person name="Kohler A."/>
            <person name="Barry K."/>
            <person name="LaButti K."/>
            <person name="Morin E."/>
            <person name="Salamov A."/>
            <person name="Lipzen A."/>
            <person name="Mereny Z."/>
            <person name="Hegedus B."/>
            <person name="Baldrian P."/>
            <person name="Stursova M."/>
            <person name="Weitz H."/>
            <person name="Taylor A."/>
            <person name="Grigoriev I.V."/>
            <person name="Nagy L.G."/>
            <person name="Martin F."/>
            <person name="Kauserud H."/>
        </authorList>
    </citation>
    <scope>NUCLEOTIDE SEQUENCE</scope>
    <source>
        <strain evidence="2">CBHHK200</strain>
    </source>
</reference>
<comment type="caution">
    <text evidence="2">The sequence shown here is derived from an EMBL/GenBank/DDBJ whole genome shotgun (WGS) entry which is preliminary data.</text>
</comment>
<evidence type="ECO:0000313" key="3">
    <source>
        <dbReference type="Proteomes" id="UP001218188"/>
    </source>
</evidence>
<gene>
    <name evidence="2" type="ORF">C8F04DRAFT_1192944</name>
</gene>
<keyword evidence="3" id="KW-1185">Reference proteome</keyword>
<organism evidence="2 3">
    <name type="scientific">Mycena alexandri</name>
    <dbReference type="NCBI Taxonomy" id="1745969"/>
    <lineage>
        <taxon>Eukaryota</taxon>
        <taxon>Fungi</taxon>
        <taxon>Dikarya</taxon>
        <taxon>Basidiomycota</taxon>
        <taxon>Agaricomycotina</taxon>
        <taxon>Agaricomycetes</taxon>
        <taxon>Agaricomycetidae</taxon>
        <taxon>Agaricales</taxon>
        <taxon>Marasmiineae</taxon>
        <taxon>Mycenaceae</taxon>
        <taxon>Mycena</taxon>
    </lineage>
</organism>
<accession>A0AAD6WR03</accession>
<name>A0AAD6WR03_9AGAR</name>
<evidence type="ECO:0000313" key="2">
    <source>
        <dbReference type="EMBL" id="KAJ7023888.1"/>
    </source>
</evidence>
<dbReference type="EMBL" id="JARJCM010000179">
    <property type="protein sequence ID" value="KAJ7023888.1"/>
    <property type="molecule type" value="Genomic_DNA"/>
</dbReference>
<protein>
    <submittedName>
        <fullName evidence="2">Uncharacterized protein</fullName>
    </submittedName>
</protein>
<sequence length="404" mass="44529">MRLSSLSFASSPNLTAHELINEMHIWIGSKNSRNPPHNLLIPCQYRAPNRLIQSKFLRLADLIAGFFKAWSGVNHHIQFDREILVSALNHAVEQTISISDSNQQKSLQKFPRVTDLFCSPEGLGAEWSASAMIVLSLLSNNTSRSHCDTDCGSGEISLLRKLYQDSRAQPAMVTTTPPKGSNVKLDLTCGWWLRTDATKYQEHHPRSLWCLKLLDGLVTTAVIKYSNNIMKVFGVTWVYNRPEGGEPLLAIITIPGQDKQSAAPLDALSRHACRRTDPILRQFPSANGKRESGRPIPSPRLWGARTPMTSIKPAAADDGNEQILEKKTHVLAESASVLLKDEAIGSSHPSPPEQGLSCTITLSFFDGFLSSHGHLAGKIMLSNDPRATIEADVKIKILFVASIE</sequence>
<feature type="region of interest" description="Disordered" evidence="1">
    <location>
        <begin position="283"/>
        <end position="303"/>
    </location>
</feature>
<dbReference type="AlphaFoldDB" id="A0AAD6WR03"/>
<evidence type="ECO:0000256" key="1">
    <source>
        <dbReference type="SAM" id="MobiDB-lite"/>
    </source>
</evidence>